<keyword evidence="2" id="KW-1185">Reference proteome</keyword>
<dbReference type="RefSeq" id="WP_386446851.1">
    <property type="nucleotide sequence ID" value="NZ_JBHSFH010000006.1"/>
</dbReference>
<name>A0ABV9A635_9ACTN</name>
<organism evidence="1 2">
    <name type="scientific">Streptomyces ovatisporus</name>
    <dbReference type="NCBI Taxonomy" id="1128682"/>
    <lineage>
        <taxon>Bacteria</taxon>
        <taxon>Bacillati</taxon>
        <taxon>Actinomycetota</taxon>
        <taxon>Actinomycetes</taxon>
        <taxon>Kitasatosporales</taxon>
        <taxon>Streptomycetaceae</taxon>
        <taxon>Streptomyces</taxon>
    </lineage>
</organism>
<evidence type="ECO:0000313" key="1">
    <source>
        <dbReference type="EMBL" id="MFC4494927.1"/>
    </source>
</evidence>
<reference evidence="2" key="1">
    <citation type="journal article" date="2019" name="Int. J. Syst. Evol. Microbiol.">
        <title>The Global Catalogue of Microorganisms (GCM) 10K type strain sequencing project: providing services to taxonomists for standard genome sequencing and annotation.</title>
        <authorList>
            <consortium name="The Broad Institute Genomics Platform"/>
            <consortium name="The Broad Institute Genome Sequencing Center for Infectious Disease"/>
            <person name="Wu L."/>
            <person name="Ma J."/>
        </authorList>
    </citation>
    <scope>NUCLEOTIDE SEQUENCE [LARGE SCALE GENOMIC DNA]</scope>
    <source>
        <strain evidence="2">CGMCC 4.7357</strain>
    </source>
</reference>
<evidence type="ECO:0000313" key="2">
    <source>
        <dbReference type="Proteomes" id="UP001595997"/>
    </source>
</evidence>
<dbReference type="EMBL" id="JBHSFH010000006">
    <property type="protein sequence ID" value="MFC4494927.1"/>
    <property type="molecule type" value="Genomic_DNA"/>
</dbReference>
<sequence>MTDVPQKILAARWLEATAKGLRGERRTKFVYRELAAAQRAQQERK</sequence>
<comment type="caution">
    <text evidence="1">The sequence shown here is derived from an EMBL/GenBank/DDBJ whole genome shotgun (WGS) entry which is preliminary data.</text>
</comment>
<gene>
    <name evidence="1" type="ORF">ACFPA8_12355</name>
</gene>
<proteinExistence type="predicted"/>
<accession>A0ABV9A635</accession>
<protein>
    <submittedName>
        <fullName evidence="1">Uncharacterized protein</fullName>
    </submittedName>
</protein>
<dbReference type="Proteomes" id="UP001595997">
    <property type="component" value="Unassembled WGS sequence"/>
</dbReference>